<evidence type="ECO:0000256" key="6">
    <source>
        <dbReference type="ARBA" id="ARBA00023170"/>
    </source>
</evidence>
<dbReference type="InterPro" id="IPR017452">
    <property type="entry name" value="GPCR_Rhodpsn_7TM"/>
</dbReference>
<evidence type="ECO:0000313" key="13">
    <source>
        <dbReference type="Proteomes" id="UP000316759"/>
    </source>
</evidence>
<gene>
    <name evidence="12" type="ORF">FGIG_06449</name>
</gene>
<dbReference type="GO" id="GO:0005886">
    <property type="term" value="C:plasma membrane"/>
    <property type="evidence" value="ECO:0007669"/>
    <property type="project" value="TreeGrafter"/>
</dbReference>
<feature type="compositionally biased region" description="Polar residues" evidence="8">
    <location>
        <begin position="562"/>
        <end position="572"/>
    </location>
</feature>
<feature type="transmembrane region" description="Helical" evidence="9">
    <location>
        <begin position="375"/>
        <end position="397"/>
    </location>
</feature>
<comment type="caution">
    <text evidence="12">The sequence shown here is derived from an EMBL/GenBank/DDBJ whole genome shotgun (WGS) entry which is preliminary data.</text>
</comment>
<keyword evidence="2 9" id="KW-0812">Transmembrane</keyword>
<keyword evidence="10" id="KW-0732">Signal</keyword>
<feature type="transmembrane region" description="Helical" evidence="9">
    <location>
        <begin position="179"/>
        <end position="199"/>
    </location>
</feature>
<dbReference type="InterPro" id="IPR000276">
    <property type="entry name" value="GPCR_Rhodpsn"/>
</dbReference>
<evidence type="ECO:0000256" key="1">
    <source>
        <dbReference type="ARBA" id="ARBA00004141"/>
    </source>
</evidence>
<feature type="transmembrane region" description="Helical" evidence="9">
    <location>
        <begin position="98"/>
        <end position="117"/>
    </location>
</feature>
<keyword evidence="4" id="KW-0297">G-protein coupled receptor</keyword>
<dbReference type="PROSITE" id="PS50262">
    <property type="entry name" value="G_PROTEIN_RECEP_F1_2"/>
    <property type="match status" value="1"/>
</dbReference>
<dbReference type="Proteomes" id="UP000316759">
    <property type="component" value="Unassembled WGS sequence"/>
</dbReference>
<feature type="transmembrane region" description="Helical" evidence="9">
    <location>
        <begin position="137"/>
        <end position="158"/>
    </location>
</feature>
<protein>
    <submittedName>
        <fullName evidence="12">Rhodopsin orphan GPCR</fullName>
    </submittedName>
</protein>
<dbReference type="OrthoDB" id="9990906at2759"/>
<evidence type="ECO:0000256" key="4">
    <source>
        <dbReference type="ARBA" id="ARBA00023040"/>
    </source>
</evidence>
<feature type="chain" id="PRO_5021437577" evidence="10">
    <location>
        <begin position="21"/>
        <end position="616"/>
    </location>
</feature>
<organism evidence="12 13">
    <name type="scientific">Fasciola gigantica</name>
    <name type="common">Giant liver fluke</name>
    <dbReference type="NCBI Taxonomy" id="46835"/>
    <lineage>
        <taxon>Eukaryota</taxon>
        <taxon>Metazoa</taxon>
        <taxon>Spiralia</taxon>
        <taxon>Lophotrochozoa</taxon>
        <taxon>Platyhelminthes</taxon>
        <taxon>Trematoda</taxon>
        <taxon>Digenea</taxon>
        <taxon>Plagiorchiida</taxon>
        <taxon>Echinostomata</taxon>
        <taxon>Echinostomatoidea</taxon>
        <taxon>Fasciolidae</taxon>
        <taxon>Fasciola</taxon>
    </lineage>
</organism>
<feature type="transmembrane region" description="Helical" evidence="9">
    <location>
        <begin position="219"/>
        <end position="243"/>
    </location>
</feature>
<evidence type="ECO:0000259" key="11">
    <source>
        <dbReference type="PROSITE" id="PS50262"/>
    </source>
</evidence>
<comment type="subcellular location">
    <subcellularLocation>
        <location evidence="1">Membrane</location>
        <topology evidence="1">Multi-pass membrane protein</topology>
    </subcellularLocation>
</comment>
<feature type="region of interest" description="Disordered" evidence="8">
    <location>
        <begin position="555"/>
        <end position="580"/>
    </location>
</feature>
<keyword evidence="3 9" id="KW-1133">Transmembrane helix</keyword>
<feature type="region of interest" description="Disordered" evidence="8">
    <location>
        <begin position="517"/>
        <end position="540"/>
    </location>
</feature>
<evidence type="ECO:0000256" key="9">
    <source>
        <dbReference type="SAM" id="Phobius"/>
    </source>
</evidence>
<feature type="transmembrane region" description="Helical" evidence="9">
    <location>
        <begin position="69"/>
        <end position="86"/>
    </location>
</feature>
<dbReference type="GO" id="GO:0004930">
    <property type="term" value="F:G protein-coupled receptor activity"/>
    <property type="evidence" value="ECO:0007669"/>
    <property type="project" value="UniProtKB-KW"/>
</dbReference>
<dbReference type="AlphaFoldDB" id="A0A504YZG3"/>
<dbReference type="EMBL" id="SUNJ01002545">
    <property type="protein sequence ID" value="TPP65895.1"/>
    <property type="molecule type" value="Genomic_DNA"/>
</dbReference>
<reference evidence="12 13" key="1">
    <citation type="submission" date="2019-04" db="EMBL/GenBank/DDBJ databases">
        <title>Annotation for the trematode Fasciola gigantica.</title>
        <authorList>
            <person name="Choi Y.-J."/>
        </authorList>
    </citation>
    <scope>NUCLEOTIDE SEQUENCE [LARGE SCALE GENOMIC DNA]</scope>
    <source>
        <strain evidence="12">Uganda_cow_1</strain>
    </source>
</reference>
<evidence type="ECO:0000256" key="2">
    <source>
        <dbReference type="ARBA" id="ARBA00022692"/>
    </source>
</evidence>
<keyword evidence="6" id="KW-0675">Receptor</keyword>
<dbReference type="Pfam" id="PF00001">
    <property type="entry name" value="7tm_1"/>
    <property type="match status" value="1"/>
</dbReference>
<name>A0A504YZG3_FASGI</name>
<dbReference type="STRING" id="46835.A0A504YZG3"/>
<keyword evidence="5 9" id="KW-0472">Membrane</keyword>
<evidence type="ECO:0000256" key="5">
    <source>
        <dbReference type="ARBA" id="ARBA00023136"/>
    </source>
</evidence>
<feature type="transmembrane region" description="Helical" evidence="9">
    <location>
        <begin position="437"/>
        <end position="454"/>
    </location>
</feature>
<dbReference type="Gene3D" id="1.20.1070.10">
    <property type="entry name" value="Rhodopsin 7-helix transmembrane proteins"/>
    <property type="match status" value="1"/>
</dbReference>
<keyword evidence="13" id="KW-1185">Reference proteome</keyword>
<dbReference type="SUPFAM" id="SSF81321">
    <property type="entry name" value="Family A G protein-coupled receptor-like"/>
    <property type="match status" value="1"/>
</dbReference>
<sequence>MTQIVYSALITLTVLHGALLAQNTIENGTTDKAVTPLNRTAIIHKYNNWLEFADRFVPWALWADRYVTLIYYIIGFPGNLISTIVWTSRRVYKGNSAAVYLAALSVNDIIILIFALHRDLGRNWGVFSRNTPGACEVLITVFSAVQYASPLYVLGFTVERWLAVCRPFLIDRICNAKRAIFICSLICAGTILISLGNAVRFGTEPTHCYKKIDGFAINFYLAFLEGLFSGIVPLMVLIFNCLVIRELARVHRNNKNLECTSHRVSCTAGTVVESESARRKRQKTREKPTVWKRMTQVHLCPLWKQPSRESISGTARIPLVRDSTQSEIMKPHERASRSGGMIGVRRATNGTRVGSVTSPTNPEERHSPSFRSTTFMLLCVSFYMIIATLLAGLMYLLNHIFDEPDLTLTEEEALKDRHWLMTIRILTIKTFGDEIAMSYYAFGFIIYYATGHSFRERVHQLFRMIFIRCGCCRESLTKCRTSEDFQFASTSRRAQRRPTTAPCTVSINPFQLDAEGTNKLSGEKQSSSQTIGLNGSSSAAEGIPTDTGYFCSKTEHEPGVPRSNTNTTTTKLDSLFPVRDPEGSNAYETLNALTNHCLNGLKNSIIQQNALDDPTI</sequence>
<dbReference type="PANTHER" id="PTHR24243">
    <property type="entry name" value="G-PROTEIN COUPLED RECEPTOR"/>
    <property type="match status" value="1"/>
</dbReference>
<accession>A0A504YZG3</accession>
<evidence type="ECO:0000256" key="7">
    <source>
        <dbReference type="ARBA" id="ARBA00023224"/>
    </source>
</evidence>
<feature type="compositionally biased region" description="Polar residues" evidence="8">
    <location>
        <begin position="518"/>
        <end position="539"/>
    </location>
</feature>
<proteinExistence type="predicted"/>
<evidence type="ECO:0000256" key="10">
    <source>
        <dbReference type="SAM" id="SignalP"/>
    </source>
</evidence>
<dbReference type="PANTHER" id="PTHR24243:SF233">
    <property type="entry name" value="THYROTROPIN-RELEASING HORMONE RECEPTOR"/>
    <property type="match status" value="1"/>
</dbReference>
<evidence type="ECO:0000256" key="8">
    <source>
        <dbReference type="SAM" id="MobiDB-lite"/>
    </source>
</evidence>
<keyword evidence="7" id="KW-0807">Transducer</keyword>
<feature type="signal peptide" evidence="10">
    <location>
        <begin position="1"/>
        <end position="20"/>
    </location>
</feature>
<evidence type="ECO:0000256" key="3">
    <source>
        <dbReference type="ARBA" id="ARBA00022989"/>
    </source>
</evidence>
<evidence type="ECO:0000313" key="12">
    <source>
        <dbReference type="EMBL" id="TPP65895.1"/>
    </source>
</evidence>
<feature type="domain" description="G-protein coupled receptors family 1 profile" evidence="11">
    <location>
        <begin position="78"/>
        <end position="284"/>
    </location>
</feature>